<comment type="caution">
    <text evidence="3">The sequence shown here is derived from an EMBL/GenBank/DDBJ whole genome shotgun (WGS) entry which is preliminary data.</text>
</comment>
<comment type="similarity">
    <text evidence="1">Belongs to the histone deacetylase family.</text>
</comment>
<evidence type="ECO:0000313" key="4">
    <source>
        <dbReference type="Proteomes" id="UP000443843"/>
    </source>
</evidence>
<protein>
    <submittedName>
        <fullName evidence="3">Class II histone deacetylase</fullName>
    </submittedName>
</protein>
<dbReference type="PRINTS" id="PR01270">
    <property type="entry name" value="HDASUPER"/>
</dbReference>
<feature type="domain" description="Histone deacetylase" evidence="2">
    <location>
        <begin position="39"/>
        <end position="309"/>
    </location>
</feature>
<dbReference type="InterPro" id="IPR023696">
    <property type="entry name" value="Ureohydrolase_dom_sf"/>
</dbReference>
<gene>
    <name evidence="3" type="ORF">GLS40_11570</name>
</gene>
<reference evidence="3 4" key="1">
    <citation type="submission" date="2019-11" db="EMBL/GenBank/DDBJ databases">
        <title>Pseudooceanicola pacifica sp. nov., isolated from deep-sea sediment of the Pacific Ocean.</title>
        <authorList>
            <person name="Lyu L."/>
        </authorList>
    </citation>
    <scope>NUCLEOTIDE SEQUENCE [LARGE SCALE GENOMIC DNA]</scope>
    <source>
        <strain evidence="3 4">216_PA32_1</strain>
    </source>
</reference>
<dbReference type="EMBL" id="WNXQ01000006">
    <property type="protein sequence ID" value="MWB78667.1"/>
    <property type="molecule type" value="Genomic_DNA"/>
</dbReference>
<evidence type="ECO:0000313" key="3">
    <source>
        <dbReference type="EMBL" id="MWB78667.1"/>
    </source>
</evidence>
<dbReference type="InterPro" id="IPR023801">
    <property type="entry name" value="His_deacetylse_dom"/>
</dbReference>
<keyword evidence="4" id="KW-1185">Reference proteome</keyword>
<dbReference type="Pfam" id="PF00850">
    <property type="entry name" value="Hist_deacetyl"/>
    <property type="match status" value="1"/>
</dbReference>
<dbReference type="Gene3D" id="3.40.800.20">
    <property type="entry name" value="Histone deacetylase domain"/>
    <property type="match status" value="1"/>
</dbReference>
<organism evidence="3 4">
    <name type="scientific">Pseudooceanicola pacificus</name>
    <dbReference type="NCBI Taxonomy" id="2676438"/>
    <lineage>
        <taxon>Bacteria</taxon>
        <taxon>Pseudomonadati</taxon>
        <taxon>Pseudomonadota</taxon>
        <taxon>Alphaproteobacteria</taxon>
        <taxon>Rhodobacterales</taxon>
        <taxon>Paracoccaceae</taxon>
        <taxon>Pseudooceanicola</taxon>
    </lineage>
</organism>
<sequence>MGQRQTGYLWHDSFGAYDAGTTNLPNVEPYGAPDSPETRIRIDNLVRKSGMIGHLVEIGVEEAPLDAVLAAHDSGYIDRLLALSDGAGGEAGPYLHMPQGGMRIALRAAGAAIGAVDAVISGALDNAYALVRPAGHHATRQIGQGFCVLNNVAIAALHARRAHGLDRVAIVDWDVHHGNGTQEILWDDPSILNISIHQSRLFTISDGGPHEIGGAGAEGCSLNIPLPAGSGHGAYLAAIDRVVAPAVERFAPQLILVASGLDAMYRDPLGRMMLHSDSYREMSARMRALAERTGARLAYVHEGGYAPVLVPFGTLAILEDLSGRKSGTEDPFLPRARLIDGQELSHDQNVFVQAAEANLPHVPDHRT</sequence>
<name>A0A844W4B5_9RHOB</name>
<evidence type="ECO:0000259" key="2">
    <source>
        <dbReference type="Pfam" id="PF00850"/>
    </source>
</evidence>
<dbReference type="InterPro" id="IPR037138">
    <property type="entry name" value="His_deacetylse_dom_sf"/>
</dbReference>
<dbReference type="SUPFAM" id="SSF52768">
    <property type="entry name" value="Arginase/deacetylase"/>
    <property type="match status" value="1"/>
</dbReference>
<dbReference type="PANTHER" id="PTHR10625">
    <property type="entry name" value="HISTONE DEACETYLASE HDAC1-RELATED"/>
    <property type="match status" value="1"/>
</dbReference>
<dbReference type="GO" id="GO:0004407">
    <property type="term" value="F:histone deacetylase activity"/>
    <property type="evidence" value="ECO:0007669"/>
    <property type="project" value="TreeGrafter"/>
</dbReference>
<dbReference type="PANTHER" id="PTHR10625:SF10">
    <property type="entry name" value="HISTONE DEACETYLASE HDAC1"/>
    <property type="match status" value="1"/>
</dbReference>
<dbReference type="CDD" id="cd09996">
    <property type="entry name" value="HDAC_classII_1"/>
    <property type="match status" value="1"/>
</dbReference>
<dbReference type="GO" id="GO:0040029">
    <property type="term" value="P:epigenetic regulation of gene expression"/>
    <property type="evidence" value="ECO:0007669"/>
    <property type="project" value="TreeGrafter"/>
</dbReference>
<accession>A0A844W4B5</accession>
<dbReference type="AlphaFoldDB" id="A0A844W4B5"/>
<dbReference type="InterPro" id="IPR000286">
    <property type="entry name" value="HDACs"/>
</dbReference>
<dbReference type="Proteomes" id="UP000443843">
    <property type="component" value="Unassembled WGS sequence"/>
</dbReference>
<proteinExistence type="inferred from homology"/>
<dbReference type="RefSeq" id="WP_160382886.1">
    <property type="nucleotide sequence ID" value="NZ_WNXQ01000006.1"/>
</dbReference>
<evidence type="ECO:0000256" key="1">
    <source>
        <dbReference type="ARBA" id="ARBA00005947"/>
    </source>
</evidence>